<dbReference type="EMBL" id="LWDX02065159">
    <property type="protein sequence ID" value="OEL15871.1"/>
    <property type="molecule type" value="Genomic_DNA"/>
</dbReference>
<proteinExistence type="predicted"/>
<dbReference type="SUPFAM" id="SSF48403">
    <property type="entry name" value="Ankyrin repeat"/>
    <property type="match status" value="1"/>
</dbReference>
<evidence type="ECO:0008006" key="4">
    <source>
        <dbReference type="Google" id="ProtNLM"/>
    </source>
</evidence>
<sequence length="376" mass="42359">LTPVMASAQPGDVSTLKYLLDHGGELMKSDEKGCTVLHHAAFKVLQFGHYRLFTIIYSVYSVLVTYGIISHTAGSCNITEYLLSKGIPVDIDFGHGTPLLHAAMVGQDKTEDFVGSPCKFDMTIEDFSFSYYSRDYWEMLIIFLQPNFIFSGVGTPLMAAPVYRLKGMKLLIKASIFLHIFPINFRCVDVLLTQTNCTDFIISIVQSSSQVGADVNGKGTITSPLLFATEQGGYTNFIQLLLRAGADPNIPDDICFIYFLDVLMIILYLASSNFFDYLGRLPIELAALNDCRDQVEMRFPLTLPIPDVPNWSVDGVISRAKLKSEKPLDEQQSRRRKAILKSQAGMAFRRKEYDVASKTYDMDRDKHSFFTRFYHC</sequence>
<protein>
    <recommendedName>
        <fullName evidence="4">ANK_REP_REGION domain-containing protein</fullName>
    </recommendedName>
</protein>
<dbReference type="InterPro" id="IPR051616">
    <property type="entry name" value="Cul2-RING_E3_ligase_SR"/>
</dbReference>
<keyword evidence="1" id="KW-0040">ANK repeat</keyword>
<dbReference type="STRING" id="888268.A0A1E5USL8"/>
<keyword evidence="3" id="KW-1185">Reference proteome</keyword>
<comment type="caution">
    <text evidence="2">The sequence shown here is derived from an EMBL/GenBank/DDBJ whole genome shotgun (WGS) entry which is preliminary data.</text>
</comment>
<name>A0A1E5USL8_9POAL</name>
<feature type="repeat" description="ANK" evidence="1">
    <location>
        <begin position="1"/>
        <end position="31"/>
    </location>
</feature>
<feature type="repeat" description="ANK" evidence="1">
    <location>
        <begin position="220"/>
        <end position="253"/>
    </location>
</feature>
<dbReference type="PANTHER" id="PTHR46224:SF10">
    <property type="entry name" value="OS01G0189100 PROTEIN"/>
    <property type="match status" value="1"/>
</dbReference>
<dbReference type="PANTHER" id="PTHR46224">
    <property type="entry name" value="ANKYRIN REPEAT FAMILY PROTEIN"/>
    <property type="match status" value="1"/>
</dbReference>
<feature type="non-terminal residue" evidence="2">
    <location>
        <position position="1"/>
    </location>
</feature>
<dbReference type="InterPro" id="IPR002110">
    <property type="entry name" value="Ankyrin_rpt"/>
</dbReference>
<dbReference type="OrthoDB" id="20872at2759"/>
<dbReference type="Pfam" id="PF00023">
    <property type="entry name" value="Ank"/>
    <property type="match status" value="1"/>
</dbReference>
<dbReference type="Gene3D" id="1.25.40.20">
    <property type="entry name" value="Ankyrin repeat-containing domain"/>
    <property type="match status" value="2"/>
</dbReference>
<gene>
    <name evidence="2" type="ORF">BAE44_0023110</name>
</gene>
<evidence type="ECO:0000256" key="1">
    <source>
        <dbReference type="PROSITE-ProRule" id="PRU00023"/>
    </source>
</evidence>
<accession>A0A1E5USL8</accession>
<evidence type="ECO:0000313" key="3">
    <source>
        <dbReference type="Proteomes" id="UP000095767"/>
    </source>
</evidence>
<reference evidence="2 3" key="1">
    <citation type="submission" date="2016-09" db="EMBL/GenBank/DDBJ databases">
        <title>The draft genome of Dichanthelium oligosanthes: A C3 panicoid grass species.</title>
        <authorList>
            <person name="Studer A.J."/>
            <person name="Schnable J.C."/>
            <person name="Brutnell T.P."/>
        </authorList>
    </citation>
    <scope>NUCLEOTIDE SEQUENCE [LARGE SCALE GENOMIC DNA]</scope>
    <source>
        <strain evidence="3">cv. Kellogg 1175</strain>
        <tissue evidence="2">Leaf</tissue>
    </source>
</reference>
<dbReference type="PROSITE" id="PS50088">
    <property type="entry name" value="ANK_REPEAT"/>
    <property type="match status" value="2"/>
</dbReference>
<organism evidence="2 3">
    <name type="scientific">Dichanthelium oligosanthes</name>
    <dbReference type="NCBI Taxonomy" id="888268"/>
    <lineage>
        <taxon>Eukaryota</taxon>
        <taxon>Viridiplantae</taxon>
        <taxon>Streptophyta</taxon>
        <taxon>Embryophyta</taxon>
        <taxon>Tracheophyta</taxon>
        <taxon>Spermatophyta</taxon>
        <taxon>Magnoliopsida</taxon>
        <taxon>Liliopsida</taxon>
        <taxon>Poales</taxon>
        <taxon>Poaceae</taxon>
        <taxon>PACMAD clade</taxon>
        <taxon>Panicoideae</taxon>
        <taxon>Panicodae</taxon>
        <taxon>Paniceae</taxon>
        <taxon>Dichantheliinae</taxon>
        <taxon>Dichanthelium</taxon>
    </lineage>
</organism>
<dbReference type="AlphaFoldDB" id="A0A1E5USL8"/>
<evidence type="ECO:0000313" key="2">
    <source>
        <dbReference type="EMBL" id="OEL15871.1"/>
    </source>
</evidence>
<dbReference type="InterPro" id="IPR036770">
    <property type="entry name" value="Ankyrin_rpt-contain_sf"/>
</dbReference>
<dbReference type="Proteomes" id="UP000095767">
    <property type="component" value="Unassembled WGS sequence"/>
</dbReference>